<feature type="transmembrane region" description="Helical" evidence="10">
    <location>
        <begin position="181"/>
        <end position="202"/>
    </location>
</feature>
<feature type="transmembrane region" description="Helical" evidence="10">
    <location>
        <begin position="247"/>
        <end position="265"/>
    </location>
</feature>
<dbReference type="OrthoDB" id="422086at2759"/>
<comment type="caution">
    <text evidence="11">The sequence shown here is derived from an EMBL/GenBank/DDBJ whole genome shotgun (WGS) entry which is preliminary data.</text>
</comment>
<evidence type="ECO:0000256" key="10">
    <source>
        <dbReference type="SAM" id="Phobius"/>
    </source>
</evidence>
<evidence type="ECO:0000256" key="6">
    <source>
        <dbReference type="ARBA" id="ARBA00023136"/>
    </source>
</evidence>
<organism evidence="11 12">
    <name type="scientific">Adiantum capillus-veneris</name>
    <name type="common">Maidenhair fern</name>
    <dbReference type="NCBI Taxonomy" id="13818"/>
    <lineage>
        <taxon>Eukaryota</taxon>
        <taxon>Viridiplantae</taxon>
        <taxon>Streptophyta</taxon>
        <taxon>Embryophyta</taxon>
        <taxon>Tracheophyta</taxon>
        <taxon>Polypodiopsida</taxon>
        <taxon>Polypodiidae</taxon>
        <taxon>Polypodiales</taxon>
        <taxon>Pteridineae</taxon>
        <taxon>Pteridaceae</taxon>
        <taxon>Vittarioideae</taxon>
        <taxon>Adiantum</taxon>
    </lineage>
</organism>
<dbReference type="PANTHER" id="PTHR12714:SF11">
    <property type="entry name" value="PROTEIN C-TERMINAL S-ISOPRENYLCYSTEINE CARBOXYL O-METHYLTRANSFERASE"/>
    <property type="match status" value="1"/>
</dbReference>
<protein>
    <recommendedName>
        <fullName evidence="13">Protein-S-isoprenylcysteine O-methyltransferase</fullName>
    </recommendedName>
</protein>
<dbReference type="GO" id="GO:0012505">
    <property type="term" value="C:endomembrane system"/>
    <property type="evidence" value="ECO:0007669"/>
    <property type="project" value="UniProtKB-SubCell"/>
</dbReference>
<evidence type="ECO:0000256" key="1">
    <source>
        <dbReference type="ARBA" id="ARBA00004127"/>
    </source>
</evidence>
<name>A0A9D4VBW2_ADICA</name>
<dbReference type="Gene3D" id="1.20.120.1630">
    <property type="match status" value="1"/>
</dbReference>
<dbReference type="Proteomes" id="UP000886520">
    <property type="component" value="Chromosome 3"/>
</dbReference>
<evidence type="ECO:0000256" key="7">
    <source>
        <dbReference type="ARBA" id="ARBA00023209"/>
    </source>
</evidence>
<keyword evidence="2" id="KW-0444">Lipid biosynthesis</keyword>
<keyword evidence="3 10" id="KW-0812">Transmembrane</keyword>
<feature type="transmembrane region" description="Helical" evidence="10">
    <location>
        <begin position="208"/>
        <end position="226"/>
    </location>
</feature>
<proteinExistence type="predicted"/>
<dbReference type="PANTHER" id="PTHR12714">
    <property type="entry name" value="PROTEIN-S ISOPRENYLCYSTEINE O-METHYLTRANSFERASE"/>
    <property type="match status" value="1"/>
</dbReference>
<dbReference type="InterPro" id="IPR007318">
    <property type="entry name" value="Phopholipid_MeTrfase"/>
</dbReference>
<evidence type="ECO:0000256" key="4">
    <source>
        <dbReference type="ARBA" id="ARBA00022989"/>
    </source>
</evidence>
<evidence type="ECO:0000256" key="9">
    <source>
        <dbReference type="SAM" id="MobiDB-lite"/>
    </source>
</evidence>
<feature type="transmembrane region" description="Helical" evidence="10">
    <location>
        <begin position="139"/>
        <end position="160"/>
    </location>
</feature>
<feature type="transmembrane region" description="Helical" evidence="10">
    <location>
        <begin position="332"/>
        <end position="360"/>
    </location>
</feature>
<feature type="transmembrane region" description="Helical" evidence="10">
    <location>
        <begin position="277"/>
        <end position="302"/>
    </location>
</feature>
<evidence type="ECO:0000256" key="3">
    <source>
        <dbReference type="ARBA" id="ARBA00022692"/>
    </source>
</evidence>
<feature type="transmembrane region" description="Helical" evidence="10">
    <location>
        <begin position="108"/>
        <end position="127"/>
    </location>
</feature>
<dbReference type="EMBL" id="JABFUD020000002">
    <property type="protein sequence ID" value="KAI5083398.1"/>
    <property type="molecule type" value="Genomic_DNA"/>
</dbReference>
<dbReference type="GO" id="GO:0016740">
    <property type="term" value="F:transferase activity"/>
    <property type="evidence" value="ECO:0007669"/>
    <property type="project" value="UniProtKB-ARBA"/>
</dbReference>
<evidence type="ECO:0000256" key="2">
    <source>
        <dbReference type="ARBA" id="ARBA00022516"/>
    </source>
</evidence>
<evidence type="ECO:0008006" key="13">
    <source>
        <dbReference type="Google" id="ProtNLM"/>
    </source>
</evidence>
<keyword evidence="8" id="KW-1208">Phospholipid metabolism</keyword>
<keyword evidence="7" id="KW-0594">Phospholipid biosynthesis</keyword>
<evidence type="ECO:0000256" key="5">
    <source>
        <dbReference type="ARBA" id="ARBA00023098"/>
    </source>
</evidence>
<dbReference type="AlphaFoldDB" id="A0A9D4VBW2"/>
<keyword evidence="12" id="KW-1185">Reference proteome</keyword>
<comment type="subcellular location">
    <subcellularLocation>
        <location evidence="1">Endomembrane system</location>
        <topology evidence="1">Multi-pass membrane protein</topology>
    </subcellularLocation>
</comment>
<dbReference type="Pfam" id="PF04191">
    <property type="entry name" value="PEMT"/>
    <property type="match status" value="1"/>
</dbReference>
<gene>
    <name evidence="11" type="ORF">GOP47_0003141</name>
</gene>
<evidence type="ECO:0000313" key="12">
    <source>
        <dbReference type="Proteomes" id="UP000886520"/>
    </source>
</evidence>
<keyword evidence="6 10" id="KW-0472">Membrane</keyword>
<sequence length="393" mass="44704">MANAILRHGLSPGGPRLQTVHHPKARQRTILPCKRCQRFPSGCPSPASLSLSSLRRAAIFVATAEAKTEADPTSDGVVAGEPFDDASSFRGRDARGPLQALQRVTPVLAIKWSAVAALALTAFRAAYGVFYNPVLWTYGSWFFVIWPLPVAVAVGIWSIFAALPLQYNKKKTPKVKERDQIFILAGAITWLMLVPLGLRYGYIQGWPLTLFLVYIYFFLTPAVVRLRQYGELHPKNEDKQWSSSPSVLAQILFGIAIVGSHWLAAYEGPHLYFTWNWQWPSCIGLFLLVGAYLLHYLGWYFLIKYFDRLVRPYQLVIFGPYRFIRHPIYTSYMLLFAGYCVALRAYKTLAFLVLASLLYYDQRARIEERQLEEAFGKEHHKVRHGHVFLQVAS</sequence>
<accession>A0A9D4VBW2</accession>
<evidence type="ECO:0000256" key="8">
    <source>
        <dbReference type="ARBA" id="ARBA00023264"/>
    </source>
</evidence>
<dbReference type="GO" id="GO:0008654">
    <property type="term" value="P:phospholipid biosynthetic process"/>
    <property type="evidence" value="ECO:0007669"/>
    <property type="project" value="UniProtKB-KW"/>
</dbReference>
<feature type="region of interest" description="Disordered" evidence="9">
    <location>
        <begin position="1"/>
        <end position="23"/>
    </location>
</feature>
<keyword evidence="5" id="KW-0443">Lipid metabolism</keyword>
<reference evidence="11" key="1">
    <citation type="submission" date="2021-01" db="EMBL/GenBank/DDBJ databases">
        <title>Adiantum capillus-veneris genome.</title>
        <authorList>
            <person name="Fang Y."/>
            <person name="Liao Q."/>
        </authorList>
    </citation>
    <scope>NUCLEOTIDE SEQUENCE</scope>
    <source>
        <strain evidence="11">H3</strain>
        <tissue evidence="11">Leaf</tissue>
    </source>
</reference>
<keyword evidence="4 10" id="KW-1133">Transmembrane helix</keyword>
<evidence type="ECO:0000313" key="11">
    <source>
        <dbReference type="EMBL" id="KAI5083398.1"/>
    </source>
</evidence>